<name>A0A0V1LX69_9BILA</name>
<reference evidence="1 3" key="1">
    <citation type="submission" date="2015-01" db="EMBL/GenBank/DDBJ databases">
        <title>Evolution of Trichinella species and genotypes.</title>
        <authorList>
            <person name="Korhonen P.K."/>
            <person name="Edoardo P."/>
            <person name="Giuseppe L.R."/>
            <person name="Gasser R.B."/>
        </authorList>
    </citation>
    <scope>NUCLEOTIDE SEQUENCE [LARGE SCALE GENOMIC DNA]</scope>
    <source>
        <strain evidence="1">ISS1980</strain>
    </source>
</reference>
<organism evidence="1 3">
    <name type="scientific">Trichinella papuae</name>
    <dbReference type="NCBI Taxonomy" id="268474"/>
    <lineage>
        <taxon>Eukaryota</taxon>
        <taxon>Metazoa</taxon>
        <taxon>Ecdysozoa</taxon>
        <taxon>Nematoda</taxon>
        <taxon>Enoplea</taxon>
        <taxon>Dorylaimia</taxon>
        <taxon>Trichinellida</taxon>
        <taxon>Trichinellidae</taxon>
        <taxon>Trichinella</taxon>
    </lineage>
</organism>
<sequence>MNVTAPLLVAYFPRNFEKTGKLPITNGLSPVKLSKTQ</sequence>
<keyword evidence="3" id="KW-1185">Reference proteome</keyword>
<proteinExistence type="predicted"/>
<dbReference type="AlphaFoldDB" id="A0A0V1LX69"/>
<evidence type="ECO:0000313" key="1">
    <source>
        <dbReference type="EMBL" id="KRZ64117.1"/>
    </source>
</evidence>
<comment type="caution">
    <text evidence="1">The sequence shown here is derived from an EMBL/GenBank/DDBJ whole genome shotgun (WGS) entry which is preliminary data.</text>
</comment>
<dbReference type="Proteomes" id="UP000054843">
    <property type="component" value="Unassembled WGS sequence"/>
</dbReference>
<evidence type="ECO:0000313" key="3">
    <source>
        <dbReference type="Proteomes" id="UP000054843"/>
    </source>
</evidence>
<accession>A0A0V1LX69</accession>
<dbReference type="EMBL" id="JYDO01001371">
    <property type="protein sequence ID" value="KRZ64203.1"/>
    <property type="molecule type" value="Genomic_DNA"/>
</dbReference>
<protein>
    <submittedName>
        <fullName evidence="1">Uncharacterized protein</fullName>
    </submittedName>
</protein>
<evidence type="ECO:0000313" key="2">
    <source>
        <dbReference type="EMBL" id="KRZ64203.1"/>
    </source>
</evidence>
<dbReference type="EMBL" id="JYDO01001460">
    <property type="protein sequence ID" value="KRZ64117.1"/>
    <property type="molecule type" value="Genomic_DNA"/>
</dbReference>
<gene>
    <name evidence="1" type="ORF">T10_1558</name>
    <name evidence="2" type="ORF">T10_8574</name>
</gene>